<gene>
    <name evidence="2" type="ORF">LTR16_004926</name>
</gene>
<name>A0ABR0LWW2_9PEZI</name>
<reference evidence="2 3" key="1">
    <citation type="submission" date="2023-08" db="EMBL/GenBank/DDBJ databases">
        <title>Black Yeasts Isolated from many extreme environments.</title>
        <authorList>
            <person name="Coleine C."/>
            <person name="Stajich J.E."/>
            <person name="Selbmann L."/>
        </authorList>
    </citation>
    <scope>NUCLEOTIDE SEQUENCE [LARGE SCALE GENOMIC DNA]</scope>
    <source>
        <strain evidence="2 3">CCFEE 536</strain>
    </source>
</reference>
<keyword evidence="3" id="KW-1185">Reference proteome</keyword>
<evidence type="ECO:0000313" key="3">
    <source>
        <dbReference type="Proteomes" id="UP001357485"/>
    </source>
</evidence>
<sequence>MPTPTRDFWSTLLASATRRKSAGQTHTSSPLALHPVEPTTTRSDWTNKETTLAAPKPVKMSSESAASADAAGLGRFHAALPSLKELLGLPTPALSASSVRSAVSGVRSTLAPVEKKDVFMGGTEDLDVGMLMG</sequence>
<dbReference type="EMBL" id="JAVRRA010008931">
    <property type="protein sequence ID" value="KAK5254174.1"/>
    <property type="molecule type" value="Genomic_DNA"/>
</dbReference>
<dbReference type="Proteomes" id="UP001357485">
    <property type="component" value="Unassembled WGS sequence"/>
</dbReference>
<organism evidence="2 3">
    <name type="scientific">Cryomyces antarcticus</name>
    <dbReference type="NCBI Taxonomy" id="329879"/>
    <lineage>
        <taxon>Eukaryota</taxon>
        <taxon>Fungi</taxon>
        <taxon>Dikarya</taxon>
        <taxon>Ascomycota</taxon>
        <taxon>Pezizomycotina</taxon>
        <taxon>Dothideomycetes</taxon>
        <taxon>Dothideomycetes incertae sedis</taxon>
        <taxon>Cryomyces</taxon>
    </lineage>
</organism>
<feature type="compositionally biased region" description="Polar residues" evidence="1">
    <location>
        <begin position="38"/>
        <end position="50"/>
    </location>
</feature>
<accession>A0ABR0LWW2</accession>
<evidence type="ECO:0000313" key="2">
    <source>
        <dbReference type="EMBL" id="KAK5254174.1"/>
    </source>
</evidence>
<proteinExistence type="predicted"/>
<comment type="caution">
    <text evidence="2">The sequence shown here is derived from an EMBL/GenBank/DDBJ whole genome shotgun (WGS) entry which is preliminary data.</text>
</comment>
<evidence type="ECO:0000256" key="1">
    <source>
        <dbReference type="SAM" id="MobiDB-lite"/>
    </source>
</evidence>
<protein>
    <submittedName>
        <fullName evidence="2">Uncharacterized protein</fullName>
    </submittedName>
</protein>
<feature type="region of interest" description="Disordered" evidence="1">
    <location>
        <begin position="19"/>
        <end position="67"/>
    </location>
</feature>